<feature type="region of interest" description="Disordered" evidence="1">
    <location>
        <begin position="1"/>
        <end position="21"/>
    </location>
</feature>
<comment type="caution">
    <text evidence="2">The sequence shown here is derived from an EMBL/GenBank/DDBJ whole genome shotgun (WGS) entry which is preliminary data.</text>
</comment>
<dbReference type="Proteomes" id="UP001341840">
    <property type="component" value="Unassembled WGS sequence"/>
</dbReference>
<feature type="compositionally biased region" description="Polar residues" evidence="1">
    <location>
        <begin position="89"/>
        <end position="100"/>
    </location>
</feature>
<feature type="compositionally biased region" description="Low complexity" evidence="1">
    <location>
        <begin position="1"/>
        <end position="17"/>
    </location>
</feature>
<name>A0ABU6Y3V5_9FABA</name>
<evidence type="ECO:0000313" key="3">
    <source>
        <dbReference type="Proteomes" id="UP001341840"/>
    </source>
</evidence>
<feature type="non-terminal residue" evidence="2">
    <location>
        <position position="1"/>
    </location>
</feature>
<proteinExistence type="predicted"/>
<keyword evidence="3" id="KW-1185">Reference proteome</keyword>
<feature type="compositionally biased region" description="Basic residues" evidence="1">
    <location>
        <begin position="72"/>
        <end position="83"/>
    </location>
</feature>
<protein>
    <submittedName>
        <fullName evidence="2">Uncharacterized protein</fullName>
    </submittedName>
</protein>
<gene>
    <name evidence="2" type="ORF">PIB30_115167</name>
</gene>
<organism evidence="2 3">
    <name type="scientific">Stylosanthes scabra</name>
    <dbReference type="NCBI Taxonomy" id="79078"/>
    <lineage>
        <taxon>Eukaryota</taxon>
        <taxon>Viridiplantae</taxon>
        <taxon>Streptophyta</taxon>
        <taxon>Embryophyta</taxon>
        <taxon>Tracheophyta</taxon>
        <taxon>Spermatophyta</taxon>
        <taxon>Magnoliopsida</taxon>
        <taxon>eudicotyledons</taxon>
        <taxon>Gunneridae</taxon>
        <taxon>Pentapetalae</taxon>
        <taxon>rosids</taxon>
        <taxon>fabids</taxon>
        <taxon>Fabales</taxon>
        <taxon>Fabaceae</taxon>
        <taxon>Papilionoideae</taxon>
        <taxon>50 kb inversion clade</taxon>
        <taxon>dalbergioids sensu lato</taxon>
        <taxon>Dalbergieae</taxon>
        <taxon>Pterocarpus clade</taxon>
        <taxon>Stylosanthes</taxon>
    </lineage>
</organism>
<reference evidence="2 3" key="1">
    <citation type="journal article" date="2023" name="Plants (Basel)">
        <title>Bridging the Gap: Combining Genomics and Transcriptomics Approaches to Understand Stylosanthes scabra, an Orphan Legume from the Brazilian Caatinga.</title>
        <authorList>
            <person name="Ferreira-Neto J.R.C."/>
            <person name="da Silva M.D."/>
            <person name="Binneck E."/>
            <person name="de Melo N.F."/>
            <person name="da Silva R.H."/>
            <person name="de Melo A.L.T.M."/>
            <person name="Pandolfi V."/>
            <person name="Bustamante F.O."/>
            <person name="Brasileiro-Vidal A.C."/>
            <person name="Benko-Iseppon A.M."/>
        </authorList>
    </citation>
    <scope>NUCLEOTIDE SEQUENCE [LARGE SCALE GENOMIC DNA]</scope>
    <source>
        <tissue evidence="2">Leaves</tissue>
    </source>
</reference>
<feature type="region of interest" description="Disordered" evidence="1">
    <location>
        <begin position="42"/>
        <end position="101"/>
    </location>
</feature>
<accession>A0ABU6Y3V5</accession>
<evidence type="ECO:0000313" key="2">
    <source>
        <dbReference type="EMBL" id="MED6203403.1"/>
    </source>
</evidence>
<sequence length="110" mass="12145">SSHPSTHTPPSSHLTPPRLQPLTVSLCGRAEARRRPLKLAVILSTPDPEPRCRPPQLQTRSLPSPLPNSRREARRRRSSRRLVGKQGVIISTPNPLSSTAPPCFRLPSLL</sequence>
<evidence type="ECO:0000256" key="1">
    <source>
        <dbReference type="SAM" id="MobiDB-lite"/>
    </source>
</evidence>
<dbReference type="EMBL" id="JASCZI010223396">
    <property type="protein sequence ID" value="MED6203403.1"/>
    <property type="molecule type" value="Genomic_DNA"/>
</dbReference>
<feature type="non-terminal residue" evidence="2">
    <location>
        <position position="110"/>
    </location>
</feature>